<proteinExistence type="predicted"/>
<evidence type="ECO:0000313" key="1">
    <source>
        <dbReference type="EMBL" id="KAI0060977.1"/>
    </source>
</evidence>
<dbReference type="Proteomes" id="UP000814140">
    <property type="component" value="Unassembled WGS sequence"/>
</dbReference>
<keyword evidence="2" id="KW-1185">Reference proteome</keyword>
<reference evidence="1" key="1">
    <citation type="submission" date="2021-03" db="EMBL/GenBank/DDBJ databases">
        <authorList>
            <consortium name="DOE Joint Genome Institute"/>
            <person name="Ahrendt S."/>
            <person name="Looney B.P."/>
            <person name="Miyauchi S."/>
            <person name="Morin E."/>
            <person name="Drula E."/>
            <person name="Courty P.E."/>
            <person name="Chicoki N."/>
            <person name="Fauchery L."/>
            <person name="Kohler A."/>
            <person name="Kuo A."/>
            <person name="Labutti K."/>
            <person name="Pangilinan J."/>
            <person name="Lipzen A."/>
            <person name="Riley R."/>
            <person name="Andreopoulos W."/>
            <person name="He G."/>
            <person name="Johnson J."/>
            <person name="Barry K.W."/>
            <person name="Grigoriev I.V."/>
            <person name="Nagy L."/>
            <person name="Hibbett D."/>
            <person name="Henrissat B."/>
            <person name="Matheny P.B."/>
            <person name="Labbe J."/>
            <person name="Martin F."/>
        </authorList>
    </citation>
    <scope>NUCLEOTIDE SEQUENCE</scope>
    <source>
        <strain evidence="1">HHB10654</strain>
    </source>
</reference>
<sequence length="461" mass="50674">MPYMPPQDLRSLIRPPPTAFNTSAPPSSGLCIPSSPVLLTPSVYPQSLSFLPNTVPLPTPRVHLPHCRPQQPSRPRHAVAMSDNFYSNYPHGPHDSLLFTTDNDSFLDHNDSSNEATWNGGGTLLGSLWDDSTALSPTELGGAPSGLDEMPYYYSPGSPVAMPPPMLSSTIPSINIDTSVATPYMNSLAPSSSMTSTPLTPGFISPSHPGYMSSPNFADLTPPTPANPLAANDPFYPSTPGSPYDAEWQKDAPRHTDASSRRWSQPDALMSSGPSSARARAVSINDLPPLSAHPRGPMVPQKRYKPHTSSDRRRYVDEVHLEPSIHFFMQKPEEQGISLADAMHNRFARLVGRDEPMFIDRGPSISVRLNWPGYQPWSRQIPTRDFRNPPGPITRGKLAKNVAKSVMRFITHKNRPMEEDGDSAWKVGGPGNIELYDLVLVRLDHVSKGSWQAQLQLVRAR</sequence>
<protein>
    <submittedName>
        <fullName evidence="1">Uncharacterized protein</fullName>
    </submittedName>
</protein>
<name>A0ACB8SXQ6_9AGAM</name>
<dbReference type="EMBL" id="MU277215">
    <property type="protein sequence ID" value="KAI0060977.1"/>
    <property type="molecule type" value="Genomic_DNA"/>
</dbReference>
<gene>
    <name evidence="1" type="ORF">BV25DRAFT_818109</name>
</gene>
<reference evidence="1" key="2">
    <citation type="journal article" date="2022" name="New Phytol.">
        <title>Evolutionary transition to the ectomycorrhizal habit in the genomes of a hyperdiverse lineage of mushroom-forming fungi.</title>
        <authorList>
            <person name="Looney B."/>
            <person name="Miyauchi S."/>
            <person name="Morin E."/>
            <person name="Drula E."/>
            <person name="Courty P.E."/>
            <person name="Kohler A."/>
            <person name="Kuo A."/>
            <person name="LaButti K."/>
            <person name="Pangilinan J."/>
            <person name="Lipzen A."/>
            <person name="Riley R."/>
            <person name="Andreopoulos W."/>
            <person name="He G."/>
            <person name="Johnson J."/>
            <person name="Nolan M."/>
            <person name="Tritt A."/>
            <person name="Barry K.W."/>
            <person name="Grigoriev I.V."/>
            <person name="Nagy L.G."/>
            <person name="Hibbett D."/>
            <person name="Henrissat B."/>
            <person name="Matheny P.B."/>
            <person name="Labbe J."/>
            <person name="Martin F.M."/>
        </authorList>
    </citation>
    <scope>NUCLEOTIDE SEQUENCE</scope>
    <source>
        <strain evidence="1">HHB10654</strain>
    </source>
</reference>
<accession>A0ACB8SXQ6</accession>
<evidence type="ECO:0000313" key="2">
    <source>
        <dbReference type="Proteomes" id="UP000814140"/>
    </source>
</evidence>
<comment type="caution">
    <text evidence="1">The sequence shown here is derived from an EMBL/GenBank/DDBJ whole genome shotgun (WGS) entry which is preliminary data.</text>
</comment>
<organism evidence="1 2">
    <name type="scientific">Artomyces pyxidatus</name>
    <dbReference type="NCBI Taxonomy" id="48021"/>
    <lineage>
        <taxon>Eukaryota</taxon>
        <taxon>Fungi</taxon>
        <taxon>Dikarya</taxon>
        <taxon>Basidiomycota</taxon>
        <taxon>Agaricomycotina</taxon>
        <taxon>Agaricomycetes</taxon>
        <taxon>Russulales</taxon>
        <taxon>Auriscalpiaceae</taxon>
        <taxon>Artomyces</taxon>
    </lineage>
</organism>